<evidence type="ECO:0000256" key="1">
    <source>
        <dbReference type="SAM" id="Phobius"/>
    </source>
</evidence>
<dbReference type="EMBL" id="LIAE01009893">
    <property type="protein sequence ID" value="PAV67643.1"/>
    <property type="molecule type" value="Genomic_DNA"/>
</dbReference>
<evidence type="ECO:0008006" key="4">
    <source>
        <dbReference type="Google" id="ProtNLM"/>
    </source>
</evidence>
<feature type="transmembrane region" description="Helical" evidence="1">
    <location>
        <begin position="123"/>
        <end position="145"/>
    </location>
</feature>
<dbReference type="AlphaFoldDB" id="A0A2A2K183"/>
<keyword evidence="1" id="KW-0812">Transmembrane</keyword>
<gene>
    <name evidence="2" type="ORF">WR25_00990</name>
</gene>
<evidence type="ECO:0000313" key="2">
    <source>
        <dbReference type="EMBL" id="PAV67643.1"/>
    </source>
</evidence>
<keyword evidence="1" id="KW-0472">Membrane</keyword>
<sequence length="203" mass="21716">MSGLAINYQRMTTIKLTGSLARRFGRTHRRQIETGETWEVFKALKATLNGFEEEIRRLDSMGLRFAVFRNRKNVGMDEFGRGGTREVRIVPVIGGSKRAGLLQTIIGVAIVALAWWNPLGWSAATALAVGMGGGSMALGGVIQMLSPQAKGLSMSAAPENRPSYAFGSANNTTASGNPVPICIGDRRWGGAIISASVYAEDKA</sequence>
<dbReference type="Proteomes" id="UP000218231">
    <property type="component" value="Unassembled WGS sequence"/>
</dbReference>
<proteinExistence type="predicted"/>
<name>A0A2A2K183_9BILA</name>
<dbReference type="STRING" id="2018661.A0A2A2K183"/>
<evidence type="ECO:0000313" key="3">
    <source>
        <dbReference type="Proteomes" id="UP000218231"/>
    </source>
</evidence>
<protein>
    <recommendedName>
        <fullName evidence="4">Tail assembly protein</fullName>
    </recommendedName>
</protein>
<feature type="transmembrane region" description="Helical" evidence="1">
    <location>
        <begin position="99"/>
        <end position="117"/>
    </location>
</feature>
<dbReference type="OrthoDB" id="10053214at2759"/>
<accession>A0A2A2K183</accession>
<organism evidence="2 3">
    <name type="scientific">Diploscapter pachys</name>
    <dbReference type="NCBI Taxonomy" id="2018661"/>
    <lineage>
        <taxon>Eukaryota</taxon>
        <taxon>Metazoa</taxon>
        <taxon>Ecdysozoa</taxon>
        <taxon>Nematoda</taxon>
        <taxon>Chromadorea</taxon>
        <taxon>Rhabditida</taxon>
        <taxon>Rhabditina</taxon>
        <taxon>Rhabditomorpha</taxon>
        <taxon>Rhabditoidea</taxon>
        <taxon>Rhabditidae</taxon>
        <taxon>Diploscapter</taxon>
    </lineage>
</organism>
<reference evidence="2 3" key="1">
    <citation type="journal article" date="2017" name="Curr. Biol.">
        <title>Genome architecture and evolution of a unichromosomal asexual nematode.</title>
        <authorList>
            <person name="Fradin H."/>
            <person name="Zegar C."/>
            <person name="Gutwein M."/>
            <person name="Lucas J."/>
            <person name="Kovtun M."/>
            <person name="Corcoran D."/>
            <person name="Baugh L.R."/>
            <person name="Kiontke K."/>
            <person name="Gunsalus K."/>
            <person name="Fitch D.H."/>
            <person name="Piano F."/>
        </authorList>
    </citation>
    <scope>NUCLEOTIDE SEQUENCE [LARGE SCALE GENOMIC DNA]</scope>
    <source>
        <strain evidence="2">PF1309</strain>
    </source>
</reference>
<comment type="caution">
    <text evidence="2">The sequence shown here is derived from an EMBL/GenBank/DDBJ whole genome shotgun (WGS) entry which is preliminary data.</text>
</comment>
<keyword evidence="1" id="KW-1133">Transmembrane helix</keyword>
<keyword evidence="3" id="KW-1185">Reference proteome</keyword>